<feature type="compositionally biased region" description="Basic and acidic residues" evidence="5">
    <location>
        <begin position="376"/>
        <end position="389"/>
    </location>
</feature>
<evidence type="ECO:0000256" key="3">
    <source>
        <dbReference type="ARBA" id="ARBA00022833"/>
    </source>
</evidence>
<dbReference type="GO" id="GO:0005829">
    <property type="term" value="C:cytosol"/>
    <property type="evidence" value="ECO:0007669"/>
    <property type="project" value="TreeGrafter"/>
</dbReference>
<dbReference type="InterPro" id="IPR038765">
    <property type="entry name" value="Papain-like_cys_pep_sf"/>
</dbReference>
<dbReference type="GO" id="GO:0004843">
    <property type="term" value="F:cysteine-type deubiquitinase activity"/>
    <property type="evidence" value="ECO:0007669"/>
    <property type="project" value="InterPro"/>
</dbReference>
<dbReference type="GO" id="GO:0016579">
    <property type="term" value="P:protein deubiquitination"/>
    <property type="evidence" value="ECO:0007669"/>
    <property type="project" value="InterPro"/>
</dbReference>
<keyword evidence="1" id="KW-0479">Metal-binding</keyword>
<dbReference type="PROSITE" id="PS00972">
    <property type="entry name" value="USP_1"/>
    <property type="match status" value="1"/>
</dbReference>
<feature type="non-terminal residue" evidence="8">
    <location>
        <position position="1"/>
    </location>
</feature>
<dbReference type="Proteomes" id="UP000245771">
    <property type="component" value="Unassembled WGS sequence"/>
</dbReference>
<evidence type="ECO:0000313" key="9">
    <source>
        <dbReference type="Proteomes" id="UP000245771"/>
    </source>
</evidence>
<dbReference type="InterPro" id="IPR050164">
    <property type="entry name" value="Peptidase_C19"/>
</dbReference>
<dbReference type="EMBL" id="KZ819605">
    <property type="protein sequence ID" value="PWN33040.1"/>
    <property type="molecule type" value="Genomic_DNA"/>
</dbReference>
<organism evidence="8 9">
    <name type="scientific">Meira miltonrushii</name>
    <dbReference type="NCBI Taxonomy" id="1280837"/>
    <lineage>
        <taxon>Eukaryota</taxon>
        <taxon>Fungi</taxon>
        <taxon>Dikarya</taxon>
        <taxon>Basidiomycota</taxon>
        <taxon>Ustilaginomycotina</taxon>
        <taxon>Exobasidiomycetes</taxon>
        <taxon>Exobasidiales</taxon>
        <taxon>Brachybasidiaceae</taxon>
        <taxon>Meira</taxon>
    </lineage>
</organism>
<dbReference type="Gene3D" id="3.30.40.10">
    <property type="entry name" value="Zinc/RING finger domain, C3HC4 (zinc finger)"/>
    <property type="match status" value="1"/>
</dbReference>
<dbReference type="PANTHER" id="PTHR24006">
    <property type="entry name" value="UBIQUITIN CARBOXYL-TERMINAL HYDROLASE"/>
    <property type="match status" value="1"/>
</dbReference>
<dbReference type="Gene3D" id="3.90.70.10">
    <property type="entry name" value="Cysteine proteinases"/>
    <property type="match status" value="1"/>
</dbReference>
<evidence type="ECO:0000256" key="4">
    <source>
        <dbReference type="PROSITE-ProRule" id="PRU00502"/>
    </source>
</evidence>
<feature type="non-terminal residue" evidence="8">
    <location>
        <position position="555"/>
    </location>
</feature>
<dbReference type="GeneID" id="37017580"/>
<dbReference type="InterPro" id="IPR028889">
    <property type="entry name" value="USP"/>
</dbReference>
<dbReference type="STRING" id="1280837.A0A316V653"/>
<proteinExistence type="predicted"/>
<feature type="domain" description="UBP-type" evidence="7">
    <location>
        <begin position="18"/>
        <end position="124"/>
    </location>
</feature>
<dbReference type="GO" id="GO:0005634">
    <property type="term" value="C:nucleus"/>
    <property type="evidence" value="ECO:0007669"/>
    <property type="project" value="TreeGrafter"/>
</dbReference>
<dbReference type="AlphaFoldDB" id="A0A316V653"/>
<dbReference type="SUPFAM" id="SSF57850">
    <property type="entry name" value="RING/U-box"/>
    <property type="match status" value="1"/>
</dbReference>
<keyword evidence="3" id="KW-0862">Zinc</keyword>
<dbReference type="GO" id="GO:0008270">
    <property type="term" value="F:zinc ion binding"/>
    <property type="evidence" value="ECO:0007669"/>
    <property type="project" value="UniProtKB-KW"/>
</dbReference>
<dbReference type="Pfam" id="PF00443">
    <property type="entry name" value="UCH"/>
    <property type="match status" value="1"/>
</dbReference>
<evidence type="ECO:0000256" key="2">
    <source>
        <dbReference type="ARBA" id="ARBA00022771"/>
    </source>
</evidence>
<evidence type="ECO:0000259" key="7">
    <source>
        <dbReference type="PROSITE" id="PS50271"/>
    </source>
</evidence>
<sequence>LKRYAAGLRWGRKVRRGEVRKDEDEEGDQYDNKRRKLLAYPSCAICKASLHRPFMCLECALPACFLNHVEYSSDCQRQHLRKSGHEIAFDIFDGTLYCSGCEDVVYDDKFEEIASKEVNRSVLRRRVDRSKGQNAGGENATTLCKAARGMYNLGATCFMNVILQAFLHNPLLRNYFLSDRHNTALCPARENCLACELDTLFMEFFSTSTRAAPFAPTNFLFCIYLARESTELSSGAGEHDAHELFIASLNGVHSALMAVGREPSSRSDRLPLYPYGDQAHGLAASRSGSASNASEDEYGNGATFRFTSDIVCPCVVHRTFSGVLQSDVTCQRCGWTSTTHDPYLDLSLDIRSSHARSLSIPLFETELDKKKSKKQKDREEKERKDRIQREGSGLDDEQTLVDCMRRYCAMEKLAQSDYSCAQCGVPSQAVKQLSICRLPPVMCIQLKRFEHNTTTGSKIENRVRFPLTFDMSEFCTSTMRDDLEQKGDPEIHLYDLFTVVVHEGKLNTGHYYCYFRWRDQWFIANDDNVQPAKLQDVLSCKAYQLCYKRRMLQNV</sequence>
<evidence type="ECO:0000256" key="1">
    <source>
        <dbReference type="ARBA" id="ARBA00022723"/>
    </source>
</evidence>
<protein>
    <submittedName>
        <fullName evidence="8">Cysteine proteinase</fullName>
    </submittedName>
</protein>
<keyword evidence="2 4" id="KW-0863">Zinc-finger</keyword>
<evidence type="ECO:0000313" key="8">
    <source>
        <dbReference type="EMBL" id="PWN33040.1"/>
    </source>
</evidence>
<evidence type="ECO:0000256" key="5">
    <source>
        <dbReference type="SAM" id="MobiDB-lite"/>
    </source>
</evidence>
<dbReference type="Pfam" id="PF02148">
    <property type="entry name" value="zf-UBP"/>
    <property type="match status" value="1"/>
</dbReference>
<dbReference type="RefSeq" id="XP_025353342.1">
    <property type="nucleotide sequence ID" value="XM_025495799.1"/>
</dbReference>
<dbReference type="InterPro" id="IPR018200">
    <property type="entry name" value="USP_CS"/>
</dbReference>
<dbReference type="PROSITE" id="PS50271">
    <property type="entry name" value="ZF_UBP"/>
    <property type="match status" value="1"/>
</dbReference>
<evidence type="ECO:0000259" key="6">
    <source>
        <dbReference type="PROSITE" id="PS50235"/>
    </source>
</evidence>
<dbReference type="InterPro" id="IPR001394">
    <property type="entry name" value="Peptidase_C19_UCH"/>
</dbReference>
<keyword evidence="9" id="KW-1185">Reference proteome</keyword>
<name>A0A316V653_9BASI</name>
<dbReference type="OrthoDB" id="289038at2759"/>
<reference evidence="8 9" key="1">
    <citation type="journal article" date="2018" name="Mol. Biol. Evol.">
        <title>Broad Genomic Sampling Reveals a Smut Pathogenic Ancestry of the Fungal Clade Ustilaginomycotina.</title>
        <authorList>
            <person name="Kijpornyongpan T."/>
            <person name="Mondo S.J."/>
            <person name="Barry K."/>
            <person name="Sandor L."/>
            <person name="Lee J."/>
            <person name="Lipzen A."/>
            <person name="Pangilinan J."/>
            <person name="LaButti K."/>
            <person name="Hainaut M."/>
            <person name="Henrissat B."/>
            <person name="Grigoriev I.V."/>
            <person name="Spatafora J.W."/>
            <person name="Aime M.C."/>
        </authorList>
    </citation>
    <scope>NUCLEOTIDE SEQUENCE [LARGE SCALE GENOMIC DNA]</scope>
    <source>
        <strain evidence="8 9">MCA 3882</strain>
    </source>
</reference>
<dbReference type="InterPro" id="IPR001607">
    <property type="entry name" value="Znf_UBP"/>
</dbReference>
<dbReference type="InterPro" id="IPR013083">
    <property type="entry name" value="Znf_RING/FYVE/PHD"/>
</dbReference>
<feature type="region of interest" description="Disordered" evidence="5">
    <location>
        <begin position="369"/>
        <end position="393"/>
    </location>
</feature>
<dbReference type="PROSITE" id="PS50235">
    <property type="entry name" value="USP_3"/>
    <property type="match status" value="1"/>
</dbReference>
<accession>A0A316V653</accession>
<dbReference type="SUPFAM" id="SSF54001">
    <property type="entry name" value="Cysteine proteinases"/>
    <property type="match status" value="1"/>
</dbReference>
<dbReference type="PANTHER" id="PTHR24006:SF937">
    <property type="entry name" value="UBIQUITIN CARBOXYL-TERMINAL HYDROLASE"/>
    <property type="match status" value="1"/>
</dbReference>
<dbReference type="FunCoup" id="A0A316V653">
    <property type="interactions" value="199"/>
</dbReference>
<feature type="domain" description="USP" evidence="6">
    <location>
        <begin position="148"/>
        <end position="550"/>
    </location>
</feature>
<dbReference type="InParanoid" id="A0A316V653"/>
<gene>
    <name evidence="8" type="ORF">FA14DRAFT_107152</name>
</gene>